<accession>A0A7W6CP86</accession>
<proteinExistence type="predicted"/>
<organism evidence="2 3">
    <name type="scientific">Rhizobium metallidurans</name>
    <dbReference type="NCBI Taxonomy" id="1265931"/>
    <lineage>
        <taxon>Bacteria</taxon>
        <taxon>Pseudomonadati</taxon>
        <taxon>Pseudomonadota</taxon>
        <taxon>Alphaproteobacteria</taxon>
        <taxon>Hyphomicrobiales</taxon>
        <taxon>Rhizobiaceae</taxon>
        <taxon>Rhizobium/Agrobacterium group</taxon>
        <taxon>Rhizobium</taxon>
    </lineage>
</organism>
<keyword evidence="3" id="KW-1185">Reference proteome</keyword>
<sequence>MRNRLNHDAMAAVGFIEPWSVKAGSATGAFLSCTDPNASVRVVTLDRDEAVEVDWEIERHPDAFFIREYDLGSWAEIPAAARRSDVYELSLEILFTRNESTKPVVAIGPLLLNLVPDGGLVAVVDGESHPVADVRNERWYQLDISFSLSAMGFKVRRAGQPVVAERTIPLGPADISGPICIGGVSDRSRRTLNARLGRIRLTSADHETEWRFPTRGPVGSISPVQQGGPAIIVHNAPIFSVASPRFTGEVHDPRLAADQFDAIHLHDDDFGGFDWAADLTVNIPEDARSGVYALEIGTDRGVERLPFFVRPREPRSNVAVLLPTATYLAYADEQLPPHRYPWHGSDRAHLFAIDNNFLSLYDTHSDLSGVSLTSSRRPRATLREDYHYPLSNSPHLLPVDLQLLKFYARNGIAVDVLTDRDLHDEGLESLSPYSLVLTGSHPEYWSSAMMNGLDRYLGSGGSLGYLGGNGFYWVVAFDGDKMELRRGKNDIWSGRPGEVHLSMTGEPGGNWEDRGNHHPQALVGVTYVIMSFGASRPYRRLEGSYAAEYAWLFDGVGETFGDSGTVLGGAAGYEVDAVLRSEETPANLVRLAVADGFDDSFQVRPDLWLADGEAERAAMRRSDMTIYRHEAGGLVFSASSVAWIGALPAPGEDNDVGRIMLNLVGRFTD</sequence>
<evidence type="ECO:0000313" key="3">
    <source>
        <dbReference type="Proteomes" id="UP000582090"/>
    </source>
</evidence>
<reference evidence="2 3" key="1">
    <citation type="submission" date="2020-08" db="EMBL/GenBank/DDBJ databases">
        <title>Genomic Encyclopedia of Type Strains, Phase IV (KMG-IV): sequencing the most valuable type-strain genomes for metagenomic binning, comparative biology and taxonomic classification.</title>
        <authorList>
            <person name="Goeker M."/>
        </authorList>
    </citation>
    <scope>NUCLEOTIDE SEQUENCE [LARGE SCALE GENOMIC DNA]</scope>
    <source>
        <strain evidence="2 3">DSM 26575</strain>
    </source>
</reference>
<dbReference type="RefSeq" id="WP_246400062.1">
    <property type="nucleotide sequence ID" value="NZ_JACIDW010000001.1"/>
</dbReference>
<feature type="domain" description="N,N-dimethylformamidase beta subunit-like C-terminal" evidence="1">
    <location>
        <begin position="259"/>
        <end position="648"/>
    </location>
</feature>
<dbReference type="Proteomes" id="UP000582090">
    <property type="component" value="Unassembled WGS sequence"/>
</dbReference>
<gene>
    <name evidence="2" type="ORF">GGQ67_000321</name>
</gene>
<dbReference type="EC" id="3.5.1.56" evidence="2"/>
<evidence type="ECO:0000313" key="2">
    <source>
        <dbReference type="EMBL" id="MBB3962703.1"/>
    </source>
</evidence>
<comment type="caution">
    <text evidence="2">The sequence shown here is derived from an EMBL/GenBank/DDBJ whole genome shotgun (WGS) entry which is preliminary data.</text>
</comment>
<protein>
    <submittedName>
        <fullName evidence="2">N,N-dimethylformamidase</fullName>
        <ecNumber evidence="2">3.5.1.56</ecNumber>
    </submittedName>
</protein>
<dbReference type="AlphaFoldDB" id="A0A7W6CP86"/>
<evidence type="ECO:0000259" key="1">
    <source>
        <dbReference type="Pfam" id="PF20254"/>
    </source>
</evidence>
<name>A0A7W6CP86_9HYPH</name>
<dbReference type="EMBL" id="JACIDW010000001">
    <property type="protein sequence ID" value="MBB3962703.1"/>
    <property type="molecule type" value="Genomic_DNA"/>
</dbReference>
<dbReference type="InterPro" id="IPR046540">
    <property type="entry name" value="DMFA2_C"/>
</dbReference>
<dbReference type="GO" id="GO:0050116">
    <property type="term" value="F:N,N-dimethylformamidase activity"/>
    <property type="evidence" value="ECO:0007669"/>
    <property type="project" value="UniProtKB-EC"/>
</dbReference>
<keyword evidence="2" id="KW-0378">Hydrolase</keyword>
<dbReference type="Pfam" id="PF20254">
    <property type="entry name" value="DMFA2_C"/>
    <property type="match status" value="1"/>
</dbReference>
<dbReference type="PROSITE" id="PS51257">
    <property type="entry name" value="PROKAR_LIPOPROTEIN"/>
    <property type="match status" value="1"/>
</dbReference>